<gene>
    <name evidence="1" type="ORF">HN018_18240</name>
</gene>
<evidence type="ECO:0000313" key="1">
    <source>
        <dbReference type="EMBL" id="QKE91713.1"/>
    </source>
</evidence>
<sequence length="72" mass="7425">MGKQGLVTARGIIATALADFEYRDATFEDVADDVVKALATAGFRIVTLPPADAVAVGTDPTGGHRIPKASAR</sequence>
<dbReference type="AlphaFoldDB" id="A0A6M8HT86"/>
<evidence type="ECO:0000313" key="2">
    <source>
        <dbReference type="Proteomes" id="UP000500767"/>
    </source>
</evidence>
<dbReference type="EMBL" id="CP053708">
    <property type="protein sequence ID" value="QKE91713.1"/>
    <property type="molecule type" value="Genomic_DNA"/>
</dbReference>
<accession>A0A6M8HT86</accession>
<organism evidence="1 2">
    <name type="scientific">Lichenicola cladoniae</name>
    <dbReference type="NCBI Taxonomy" id="1484109"/>
    <lineage>
        <taxon>Bacteria</taxon>
        <taxon>Pseudomonadati</taxon>
        <taxon>Pseudomonadota</taxon>
        <taxon>Alphaproteobacteria</taxon>
        <taxon>Acetobacterales</taxon>
        <taxon>Acetobacteraceae</taxon>
        <taxon>Lichenicola</taxon>
    </lineage>
</organism>
<dbReference type="Proteomes" id="UP000500767">
    <property type="component" value="Chromosome"/>
</dbReference>
<name>A0A6M8HT86_9PROT</name>
<dbReference type="KEGG" id="lck:HN018_18240"/>
<proteinExistence type="predicted"/>
<dbReference type="RefSeq" id="WP_171835330.1">
    <property type="nucleotide sequence ID" value="NZ_CP053708.1"/>
</dbReference>
<keyword evidence="2" id="KW-1185">Reference proteome</keyword>
<reference evidence="1 2" key="1">
    <citation type="journal article" date="2014" name="World J. Microbiol. Biotechnol.">
        <title>Biodiversity and physiological characteristics of Antarctic and Arctic lichens-associated bacteria.</title>
        <authorList>
            <person name="Lee Y.M."/>
            <person name="Kim E.H."/>
            <person name="Lee H.K."/>
            <person name="Hong S.G."/>
        </authorList>
    </citation>
    <scope>NUCLEOTIDE SEQUENCE [LARGE SCALE GENOMIC DNA]</scope>
    <source>
        <strain evidence="1 2">PAMC 26569</strain>
    </source>
</reference>
<protein>
    <submittedName>
        <fullName evidence="1">Uncharacterized protein</fullName>
    </submittedName>
</protein>